<evidence type="ECO:0000259" key="7">
    <source>
        <dbReference type="Pfam" id="PF00814"/>
    </source>
</evidence>
<dbReference type="Gene3D" id="3.30.420.40">
    <property type="match status" value="2"/>
</dbReference>
<sequence>MLGGVLPTVARGLHEQEIRSTTNSVLFDAGISWKDIGSIAVTVKPGMPLSLKVGVAYAKELAALHKIPLIPVHHMEAHALTATLTHPDGGHGLLALARGLEDFLLLGTALDASPGDVLEKPNAISLQLARRMKLSRLGDNRLRYACGGRAIELMAAENVTDPHLFDLPSPRSGDRDCDFSFTGIHLAAEHVIKLLETEQRGVPHFVVVFHYSIVLFLADLIALSSPSRSSSHIQHRVTYFRICSGGRLLCCVN</sequence>
<name>A0A5J4NSG6_9TREM</name>
<dbReference type="InterPro" id="IPR000905">
    <property type="entry name" value="Gcp-like_dom"/>
</dbReference>
<evidence type="ECO:0000256" key="4">
    <source>
        <dbReference type="ARBA" id="ARBA00022723"/>
    </source>
</evidence>
<proteinExistence type="predicted"/>
<keyword evidence="5" id="KW-0012">Acyltransferase</keyword>
<evidence type="ECO:0000256" key="5">
    <source>
        <dbReference type="ARBA" id="ARBA00023315"/>
    </source>
</evidence>
<comment type="caution">
    <text evidence="8">The sequence shown here is derived from an EMBL/GenBank/DDBJ whole genome shotgun (WGS) entry which is preliminary data.</text>
</comment>
<gene>
    <name evidence="8" type="ORF">DEA37_0008081</name>
</gene>
<evidence type="ECO:0000256" key="6">
    <source>
        <dbReference type="ARBA" id="ARBA00048117"/>
    </source>
</evidence>
<reference evidence="8 9" key="1">
    <citation type="journal article" date="2019" name="Gigascience">
        <title>Whole-genome sequence of the oriental lung fluke Paragonimus westermani.</title>
        <authorList>
            <person name="Oey H."/>
            <person name="Zakrzewski M."/>
            <person name="Narain K."/>
            <person name="Devi K.R."/>
            <person name="Agatsuma T."/>
            <person name="Nawaratna S."/>
            <person name="Gobert G.N."/>
            <person name="Jones M.K."/>
            <person name="Ragan M.A."/>
            <person name="McManus D.P."/>
            <person name="Krause L."/>
        </authorList>
    </citation>
    <scope>NUCLEOTIDE SEQUENCE [LARGE SCALE GENOMIC DNA]</scope>
    <source>
        <strain evidence="8 9">IND2009</strain>
    </source>
</reference>
<keyword evidence="3" id="KW-0819">tRNA processing</keyword>
<dbReference type="InterPro" id="IPR043129">
    <property type="entry name" value="ATPase_NBD"/>
</dbReference>
<accession>A0A5J4NSG6</accession>
<dbReference type="GO" id="GO:0005739">
    <property type="term" value="C:mitochondrion"/>
    <property type="evidence" value="ECO:0007669"/>
    <property type="project" value="TreeGrafter"/>
</dbReference>
<dbReference type="Proteomes" id="UP000324629">
    <property type="component" value="Unassembled WGS sequence"/>
</dbReference>
<dbReference type="GO" id="GO:0061711">
    <property type="term" value="F:tRNA N(6)-L-threonylcarbamoyladenine synthase activity"/>
    <property type="evidence" value="ECO:0007669"/>
    <property type="project" value="UniProtKB-EC"/>
</dbReference>
<dbReference type="GO" id="GO:0008033">
    <property type="term" value="P:tRNA processing"/>
    <property type="evidence" value="ECO:0007669"/>
    <property type="project" value="UniProtKB-KW"/>
</dbReference>
<dbReference type="InterPro" id="IPR017861">
    <property type="entry name" value="KAE1/TsaD"/>
</dbReference>
<dbReference type="Pfam" id="PF00814">
    <property type="entry name" value="TsaD"/>
    <property type="match status" value="1"/>
</dbReference>
<keyword evidence="2" id="KW-0808">Transferase</keyword>
<feature type="domain" description="Gcp-like" evidence="7">
    <location>
        <begin position="3"/>
        <end position="192"/>
    </location>
</feature>
<protein>
    <recommendedName>
        <fullName evidence="1">N(6)-L-threonylcarbamoyladenine synthase</fullName>
        <ecNumber evidence="1">2.3.1.234</ecNumber>
    </recommendedName>
</protein>
<evidence type="ECO:0000313" key="9">
    <source>
        <dbReference type="Proteomes" id="UP000324629"/>
    </source>
</evidence>
<evidence type="ECO:0000256" key="1">
    <source>
        <dbReference type="ARBA" id="ARBA00012156"/>
    </source>
</evidence>
<dbReference type="GO" id="GO:0046872">
    <property type="term" value="F:metal ion binding"/>
    <property type="evidence" value="ECO:0007669"/>
    <property type="project" value="UniProtKB-KW"/>
</dbReference>
<evidence type="ECO:0000256" key="3">
    <source>
        <dbReference type="ARBA" id="ARBA00022694"/>
    </source>
</evidence>
<dbReference type="SUPFAM" id="SSF53067">
    <property type="entry name" value="Actin-like ATPase domain"/>
    <property type="match status" value="1"/>
</dbReference>
<dbReference type="EC" id="2.3.1.234" evidence="1"/>
<evidence type="ECO:0000313" key="8">
    <source>
        <dbReference type="EMBL" id="KAA3678637.1"/>
    </source>
</evidence>
<organism evidence="8 9">
    <name type="scientific">Paragonimus westermani</name>
    <dbReference type="NCBI Taxonomy" id="34504"/>
    <lineage>
        <taxon>Eukaryota</taxon>
        <taxon>Metazoa</taxon>
        <taxon>Spiralia</taxon>
        <taxon>Lophotrochozoa</taxon>
        <taxon>Platyhelminthes</taxon>
        <taxon>Trematoda</taxon>
        <taxon>Digenea</taxon>
        <taxon>Plagiorchiida</taxon>
        <taxon>Troglotremata</taxon>
        <taxon>Troglotrematidae</taxon>
        <taxon>Paragonimus</taxon>
    </lineage>
</organism>
<dbReference type="AlphaFoldDB" id="A0A5J4NSG6"/>
<dbReference type="PANTHER" id="PTHR11735:SF6">
    <property type="entry name" value="TRNA N6-ADENOSINE THREONYLCARBAMOYLTRANSFERASE, MITOCHONDRIAL"/>
    <property type="match status" value="1"/>
</dbReference>
<dbReference type="PRINTS" id="PR00789">
    <property type="entry name" value="OSIALOPTASE"/>
</dbReference>
<keyword evidence="4" id="KW-0479">Metal-binding</keyword>
<dbReference type="EMBL" id="QNGE01001018">
    <property type="protein sequence ID" value="KAA3678637.1"/>
    <property type="molecule type" value="Genomic_DNA"/>
</dbReference>
<keyword evidence="9" id="KW-1185">Reference proteome</keyword>
<dbReference type="PANTHER" id="PTHR11735">
    <property type="entry name" value="TRNA N6-ADENOSINE THREONYLCARBAMOYLTRANSFERASE"/>
    <property type="match status" value="1"/>
</dbReference>
<evidence type="ECO:0000256" key="2">
    <source>
        <dbReference type="ARBA" id="ARBA00022679"/>
    </source>
</evidence>
<comment type="catalytic activity">
    <reaction evidence="6">
        <text>L-threonylcarbamoyladenylate + adenosine(37) in tRNA = N(6)-L-threonylcarbamoyladenosine(37) in tRNA + AMP + H(+)</text>
        <dbReference type="Rhea" id="RHEA:37059"/>
        <dbReference type="Rhea" id="RHEA-COMP:10162"/>
        <dbReference type="Rhea" id="RHEA-COMP:10163"/>
        <dbReference type="ChEBI" id="CHEBI:15378"/>
        <dbReference type="ChEBI" id="CHEBI:73682"/>
        <dbReference type="ChEBI" id="CHEBI:74411"/>
        <dbReference type="ChEBI" id="CHEBI:74418"/>
        <dbReference type="ChEBI" id="CHEBI:456215"/>
        <dbReference type="EC" id="2.3.1.234"/>
    </reaction>
</comment>